<feature type="region of interest" description="Disordered" evidence="2">
    <location>
        <begin position="652"/>
        <end position="727"/>
    </location>
</feature>
<gene>
    <name evidence="4" type="ORF">X975_18382</name>
</gene>
<dbReference type="OrthoDB" id="1884872at2759"/>
<feature type="non-terminal residue" evidence="4">
    <location>
        <position position="782"/>
    </location>
</feature>
<feature type="domain" description="Spen paralogue and orthologue SPOC C-terminal" evidence="3">
    <location>
        <begin position="30"/>
        <end position="173"/>
    </location>
</feature>
<sequence length="782" mass="87994">MDQEPTSTVSIGSPETNPKSSSKEIPSKPATSVWKGFISMQDVAKFVTSAYKVSGQTDHLHVDIPDTIQVCGRIIPDQVWDYLSKIKQSGNKELIIIRFQAANEEEAVTYNSFYSYLSSRKRYGVVSNYSKKIKDFYILPLAATSPVPIVLMPFDGPGLPTPRPHLLLGVIVRHKIRQVSPTRISKQNVSEGDQKVVDGSYTPPLETRSYTPPLPASVDNEGDIVCDSFYSPTADLNIIVSNKESDLTRSASSGTRKLKRKSENPYEPSYIPPVKKLPDAEISPSDKDDDKPYDPEQEVLNITSGRQEHKLSPSENSEKFDNLEKHKKILDALTRQVEETDRQVNVLKQLISLPDSTDVDEDSPSGQTLDISSVAGTGMSSFLDLPENLQDILNVVRLKSYDKDCVPFENRDIDMRVGHLFQKNSNSVPEKEAHHPMLKVSNVNNCDKSADTGEKCSSQGATPPPDEDDDYSVMRPSDPRIKLRTSFQDSSFPNDEPVNVSLSSMSVSELVEKAQKQLAEMEAVEHVQATKQITSDCPNDSASKNPDDKLPSANWSKFKEPPPPGIELAEMRPQDNLYSTKTVPSLVPNNSVTSSYESTLLVHETQRVAPEFPPPPISSFPPPHLPPRFPVQTPPPNLKSFPPPNVVSTAFPPPPLTINPLPPKGADNNTGDKPWPPWQISGQQSDKNDWNSRVPNWEGSWENQQGRHNVDYSDSNSQYYQPERSGNYQKEQFYKNDFSSDNQWERSQRFDRGRWFRHPVRGRRWENQRQRRAFSYGRQHRN</sequence>
<accession>A0A087TZB6</accession>
<dbReference type="PANTHER" id="PTHR11477:SF51">
    <property type="entry name" value="PROTEIN PARTNER OF SNF, ISOFORM B"/>
    <property type="match status" value="1"/>
</dbReference>
<dbReference type="GO" id="GO:0006351">
    <property type="term" value="P:DNA-templated transcription"/>
    <property type="evidence" value="ECO:0007669"/>
    <property type="project" value="TreeGrafter"/>
</dbReference>
<feature type="compositionally biased region" description="Polar residues" evidence="2">
    <location>
        <begin position="531"/>
        <end position="544"/>
    </location>
</feature>
<protein>
    <submittedName>
        <fullName evidence="4">Death-inducer obliterator 1</fullName>
    </submittedName>
</protein>
<feature type="compositionally biased region" description="Pro residues" evidence="2">
    <location>
        <begin position="652"/>
        <end position="663"/>
    </location>
</feature>
<feature type="compositionally biased region" description="Polar residues" evidence="2">
    <location>
        <begin position="701"/>
        <end position="727"/>
    </location>
</feature>
<dbReference type="InterPro" id="IPR012921">
    <property type="entry name" value="SPOC_C"/>
</dbReference>
<organism evidence="4 5">
    <name type="scientific">Stegodyphus mimosarum</name>
    <name type="common">African social velvet spider</name>
    <dbReference type="NCBI Taxonomy" id="407821"/>
    <lineage>
        <taxon>Eukaryota</taxon>
        <taxon>Metazoa</taxon>
        <taxon>Ecdysozoa</taxon>
        <taxon>Arthropoda</taxon>
        <taxon>Chelicerata</taxon>
        <taxon>Arachnida</taxon>
        <taxon>Araneae</taxon>
        <taxon>Araneomorphae</taxon>
        <taxon>Entelegynae</taxon>
        <taxon>Eresoidea</taxon>
        <taxon>Eresidae</taxon>
        <taxon>Stegodyphus</taxon>
    </lineage>
</organism>
<dbReference type="PANTHER" id="PTHR11477">
    <property type="entry name" value="TRANSCRIPTION FACTOR S-II ZINC FINGER DOMAIN-CONTAINING PROTEIN"/>
    <property type="match status" value="1"/>
</dbReference>
<feature type="region of interest" description="Disordered" evidence="2">
    <location>
        <begin position="1"/>
        <end position="28"/>
    </location>
</feature>
<keyword evidence="5" id="KW-1185">Reference proteome</keyword>
<feature type="compositionally biased region" description="Polar residues" evidence="2">
    <location>
        <begin position="1"/>
        <end position="17"/>
    </location>
</feature>
<evidence type="ECO:0000256" key="2">
    <source>
        <dbReference type="SAM" id="MobiDB-lite"/>
    </source>
</evidence>
<dbReference type="EMBL" id="KK117431">
    <property type="protein sequence ID" value="KFM70455.1"/>
    <property type="molecule type" value="Genomic_DNA"/>
</dbReference>
<dbReference type="CDD" id="cd21541">
    <property type="entry name" value="SPOC_PHF3-like"/>
    <property type="match status" value="1"/>
</dbReference>
<feature type="region of interest" description="Disordered" evidence="2">
    <location>
        <begin position="246"/>
        <end position="296"/>
    </location>
</feature>
<evidence type="ECO:0000313" key="4">
    <source>
        <dbReference type="EMBL" id="KFM70455.1"/>
    </source>
</evidence>
<feature type="coiled-coil region" evidence="1">
    <location>
        <begin position="323"/>
        <end position="350"/>
    </location>
</feature>
<evidence type="ECO:0000256" key="1">
    <source>
        <dbReference type="SAM" id="Coils"/>
    </source>
</evidence>
<feature type="region of interest" description="Disordered" evidence="2">
    <location>
        <begin position="443"/>
        <end position="475"/>
    </location>
</feature>
<feature type="compositionally biased region" description="Basic and acidic residues" evidence="2">
    <location>
        <begin position="276"/>
        <end position="294"/>
    </location>
</feature>
<feature type="compositionally biased region" description="Polar residues" evidence="2">
    <location>
        <begin position="182"/>
        <end position="191"/>
    </location>
</feature>
<evidence type="ECO:0000259" key="3">
    <source>
        <dbReference type="Pfam" id="PF07744"/>
    </source>
</evidence>
<dbReference type="Pfam" id="PF07744">
    <property type="entry name" value="SPOC"/>
    <property type="match status" value="1"/>
</dbReference>
<dbReference type="AlphaFoldDB" id="A0A087TZB6"/>
<dbReference type="STRING" id="407821.A0A087TZB6"/>
<dbReference type="Proteomes" id="UP000054359">
    <property type="component" value="Unassembled WGS sequence"/>
</dbReference>
<evidence type="ECO:0000313" key="5">
    <source>
        <dbReference type="Proteomes" id="UP000054359"/>
    </source>
</evidence>
<dbReference type="GO" id="GO:0005634">
    <property type="term" value="C:nucleus"/>
    <property type="evidence" value="ECO:0007669"/>
    <property type="project" value="TreeGrafter"/>
</dbReference>
<reference evidence="4 5" key="1">
    <citation type="submission" date="2013-11" db="EMBL/GenBank/DDBJ databases">
        <title>Genome sequencing of Stegodyphus mimosarum.</title>
        <authorList>
            <person name="Bechsgaard J."/>
        </authorList>
    </citation>
    <scope>NUCLEOTIDE SEQUENCE [LARGE SCALE GENOMIC DNA]</scope>
</reference>
<feature type="region of interest" description="Disordered" evidence="2">
    <location>
        <begin position="182"/>
        <end position="216"/>
    </location>
</feature>
<name>A0A087TZB6_STEMI</name>
<feature type="region of interest" description="Disordered" evidence="2">
    <location>
        <begin position="531"/>
        <end position="564"/>
    </location>
</feature>
<proteinExistence type="predicted"/>
<keyword evidence="1" id="KW-0175">Coiled coil</keyword>